<dbReference type="EMBL" id="JABWMJ010000001">
    <property type="protein sequence ID" value="NUZ04218.1"/>
    <property type="molecule type" value="Genomic_DNA"/>
</dbReference>
<dbReference type="Proteomes" id="UP000529637">
    <property type="component" value="Unassembled WGS sequence"/>
</dbReference>
<feature type="domain" description="Methyltransferase FkbM" evidence="1">
    <location>
        <begin position="88"/>
        <end position="231"/>
    </location>
</feature>
<comment type="caution">
    <text evidence="2">The sequence shown here is derived from an EMBL/GenBank/DDBJ whole genome shotgun (WGS) entry which is preliminary data.</text>
</comment>
<dbReference type="InterPro" id="IPR029063">
    <property type="entry name" value="SAM-dependent_MTases_sf"/>
</dbReference>
<dbReference type="NCBIfam" id="TIGR01444">
    <property type="entry name" value="fkbM_fam"/>
    <property type="match status" value="1"/>
</dbReference>
<dbReference type="GO" id="GO:0008168">
    <property type="term" value="F:methyltransferase activity"/>
    <property type="evidence" value="ECO:0007669"/>
    <property type="project" value="UniProtKB-KW"/>
</dbReference>
<proteinExistence type="predicted"/>
<dbReference type="PANTHER" id="PTHR34203:SF15">
    <property type="entry name" value="SLL1173 PROTEIN"/>
    <property type="match status" value="1"/>
</dbReference>
<dbReference type="InterPro" id="IPR052514">
    <property type="entry name" value="SAM-dependent_MTase"/>
</dbReference>
<dbReference type="Gene3D" id="3.40.50.150">
    <property type="entry name" value="Vaccinia Virus protein VP39"/>
    <property type="match status" value="1"/>
</dbReference>
<gene>
    <name evidence="2" type="ORF">HQN59_00435</name>
</gene>
<dbReference type="PANTHER" id="PTHR34203">
    <property type="entry name" value="METHYLTRANSFERASE, FKBM FAMILY PROTEIN"/>
    <property type="match status" value="1"/>
</dbReference>
<organism evidence="2 3">
    <name type="scientific">Piscinibacter koreensis</name>
    <dbReference type="NCBI Taxonomy" id="2742824"/>
    <lineage>
        <taxon>Bacteria</taxon>
        <taxon>Pseudomonadati</taxon>
        <taxon>Pseudomonadota</taxon>
        <taxon>Betaproteobacteria</taxon>
        <taxon>Burkholderiales</taxon>
        <taxon>Sphaerotilaceae</taxon>
        <taxon>Piscinibacter</taxon>
    </lineage>
</organism>
<sequence>MRATGLAGPLKTLAGALPRRWVAGMPAALLNRTWFSGLVAVDSLPGRRFTMVTDPTTVSLRDSAAASHGGEALALFARLVPGARTFLDIGANTGVYSLIAGVNGVPHVHAFEPVPRIAARLRENLSLNRLDRVRVHDCAVTSHAGTITLYVPAGEMPTEASTLHGFRPAAEPVTVAAVTLDEICAEQRIQSVDLMKVDTESTEPEVFAGGERTLERNLPTIICEVLHGMTEARLHERFDPLGYRYYWLTDRGAQPVRRIEGDPTWRFLNFALVHPARQAAFERAAAALAASLN</sequence>
<reference evidence="2 3" key="1">
    <citation type="submission" date="2020-06" db="EMBL/GenBank/DDBJ databases">
        <title>Schlegella sp. ID0723 isolated from air conditioner.</title>
        <authorList>
            <person name="Kim D.Y."/>
            <person name="Kim D.-U."/>
        </authorList>
    </citation>
    <scope>NUCLEOTIDE SEQUENCE [LARGE SCALE GENOMIC DNA]</scope>
    <source>
        <strain evidence="2 3">ID0723</strain>
    </source>
</reference>
<keyword evidence="2" id="KW-0808">Transferase</keyword>
<accession>A0A7Y6TUQ1</accession>
<evidence type="ECO:0000259" key="1">
    <source>
        <dbReference type="Pfam" id="PF05050"/>
    </source>
</evidence>
<dbReference type="SUPFAM" id="SSF53335">
    <property type="entry name" value="S-adenosyl-L-methionine-dependent methyltransferases"/>
    <property type="match status" value="1"/>
</dbReference>
<dbReference type="GO" id="GO:0032259">
    <property type="term" value="P:methylation"/>
    <property type="evidence" value="ECO:0007669"/>
    <property type="project" value="UniProtKB-KW"/>
</dbReference>
<name>A0A7Y6TUQ1_9BURK</name>
<dbReference type="AlphaFoldDB" id="A0A7Y6TUQ1"/>
<dbReference type="CDD" id="cd02440">
    <property type="entry name" value="AdoMet_MTases"/>
    <property type="match status" value="1"/>
</dbReference>
<keyword evidence="2" id="KW-0489">Methyltransferase</keyword>
<protein>
    <submittedName>
        <fullName evidence="2">FkbM family methyltransferase</fullName>
    </submittedName>
</protein>
<dbReference type="Pfam" id="PF05050">
    <property type="entry name" value="Methyltransf_21"/>
    <property type="match status" value="1"/>
</dbReference>
<evidence type="ECO:0000313" key="2">
    <source>
        <dbReference type="EMBL" id="NUZ04218.1"/>
    </source>
</evidence>
<evidence type="ECO:0000313" key="3">
    <source>
        <dbReference type="Proteomes" id="UP000529637"/>
    </source>
</evidence>
<dbReference type="InterPro" id="IPR006342">
    <property type="entry name" value="FkbM_mtfrase"/>
</dbReference>
<keyword evidence="3" id="KW-1185">Reference proteome</keyword>